<dbReference type="SUPFAM" id="SSF89550">
    <property type="entry name" value="PHP domain-like"/>
    <property type="match status" value="1"/>
</dbReference>
<dbReference type="AlphaFoldDB" id="A0A1G5BD36"/>
<dbReference type="OrthoDB" id="9791620at2"/>
<evidence type="ECO:0000256" key="1">
    <source>
        <dbReference type="SAM" id="Coils"/>
    </source>
</evidence>
<keyword evidence="4" id="KW-1185">Reference proteome</keyword>
<dbReference type="RefSeq" id="WP_074461417.1">
    <property type="nucleotide sequence ID" value="NZ_FMUR01000004.1"/>
</dbReference>
<proteinExistence type="predicted"/>
<feature type="domain" description="Polymerase/histidinol phosphatase N-terminal" evidence="2">
    <location>
        <begin position="11"/>
        <end position="79"/>
    </location>
</feature>
<dbReference type="InterPro" id="IPR016195">
    <property type="entry name" value="Pol/histidinol_Pase-like"/>
</dbReference>
<dbReference type="Gene3D" id="3.20.20.140">
    <property type="entry name" value="Metal-dependent hydrolases"/>
    <property type="match status" value="1"/>
</dbReference>
<dbReference type="InterPro" id="IPR054787">
    <property type="entry name" value="TrlF_ATPase"/>
</dbReference>
<reference evidence="4" key="1">
    <citation type="submission" date="2016-10" db="EMBL/GenBank/DDBJ databases">
        <authorList>
            <person name="Varghese N."/>
            <person name="Submissions S."/>
        </authorList>
    </citation>
    <scope>NUCLEOTIDE SEQUENCE [LARGE SCALE GENOMIC DNA]</scope>
    <source>
        <strain evidence="4">XBD2006</strain>
    </source>
</reference>
<evidence type="ECO:0000259" key="2">
    <source>
        <dbReference type="SMART" id="SM00481"/>
    </source>
</evidence>
<dbReference type="Pfam" id="PF02811">
    <property type="entry name" value="PHP"/>
    <property type="match status" value="1"/>
</dbReference>
<dbReference type="InterPro" id="IPR003141">
    <property type="entry name" value="Pol/His_phosphatase_N"/>
</dbReference>
<sequence>MDYVGLRWYKCDFHLHTMSSKCYEDEDTIEAWVDEVERKELNCIAVTDHNDYRYIDKIKEEAEKRNITVFPGVELTCDTAKIHVLILFNTDCNADDVRDYLTGVGIDKRAVENGEVTSESIFNVCDKAKKLGCIVIPAHIDELNGINSMSDANISKLLTGKYIDAVQVVNEDVWENKDVDFKQAIRDKYNDQSISDEKIDAWYKSYKKAKTSEIPFIMSSDNPRAEHDAKHGLWGIGRDYCWIKMGDTPNIEGLRQAFLSYKERIRTSYQSKNLPERLPEVWIKSITVNGVSISPYCGINLEFNTQLNTIIGGRGSGKSSIIRLIAGALKSAKFDDLEVIKAEQENFYQLTDKNGKGVLAEKSSIEVQIYRNGILYKIIETDFKKKSSSFSIMKYNQELDTWDAVKEEQFIDFLLVDTYTQKQIYELAQAPDALGRLIDKDNEELPVLLEKADEAYSELIDKIKELRLAKDKIKEEAKLSLELKDLNNQIDVYKKSGFTSAIEEKTKYENEKNAIDSYLNSVKSIGNELVEYSSKEHISRPIDTFLSDDIKTILKKGKNSIDVVFAEIKKNGESIVSQYELLKGEVEKSEWNIRYQESIAAYDNAKTKLDEQHLEADKLDELLEKQKQKEQDIKALSDLKNSILDIEKEIGKLETKYNTQLNNIRNCRKAFIDSILSDDQDVKIEYIEKANKKSVEDLLLKYTQSTSTNVVDDIYKVAEQAVSRGGLKRFRSLIEKIVNEEEVSGVSMYFQRAIKNLDSSLIDQILSFVPTDDLQVSYKNAAGKLVPLHTASPGQKTTAILTFILAYGDRPLLLDQPEDDLDNRLVYDLVVKQLKKSKKHRQIIVVTHNANIPVNGDAEYIISMDSSSRYVAVKNAGTIDNDIIREEICDVMEGTEFAFKMRAKKYHVH</sequence>
<dbReference type="InterPro" id="IPR004013">
    <property type="entry name" value="PHP_dom"/>
</dbReference>
<dbReference type="SUPFAM" id="SSF52540">
    <property type="entry name" value="P-loop containing nucleoside triphosphate hydrolases"/>
    <property type="match status" value="1"/>
</dbReference>
<feature type="coiled-coil region" evidence="1">
    <location>
        <begin position="449"/>
        <end position="496"/>
    </location>
</feature>
<dbReference type="GO" id="GO:0035312">
    <property type="term" value="F:5'-3' DNA exonuclease activity"/>
    <property type="evidence" value="ECO:0007669"/>
    <property type="project" value="TreeGrafter"/>
</dbReference>
<dbReference type="Proteomes" id="UP000183047">
    <property type="component" value="Unassembled WGS sequence"/>
</dbReference>
<accession>A0A1G5BD36</accession>
<dbReference type="GO" id="GO:0004534">
    <property type="term" value="F:5'-3' RNA exonuclease activity"/>
    <property type="evidence" value="ECO:0007669"/>
    <property type="project" value="TreeGrafter"/>
</dbReference>
<dbReference type="InterPro" id="IPR038729">
    <property type="entry name" value="Rad50/SbcC_AAA"/>
</dbReference>
<dbReference type="SMART" id="SM00481">
    <property type="entry name" value="POLIIIAc"/>
    <property type="match status" value="1"/>
</dbReference>
<dbReference type="Pfam" id="PF13476">
    <property type="entry name" value="AAA_23"/>
    <property type="match status" value="1"/>
</dbReference>
<dbReference type="EMBL" id="FMUR01000004">
    <property type="protein sequence ID" value="SCX88039.1"/>
    <property type="molecule type" value="Genomic_DNA"/>
</dbReference>
<name>A0A1G5BD36_9FIRM</name>
<feature type="coiled-coil region" evidence="1">
    <location>
        <begin position="602"/>
        <end position="656"/>
    </location>
</feature>
<evidence type="ECO:0000313" key="3">
    <source>
        <dbReference type="EMBL" id="SCX88039.1"/>
    </source>
</evidence>
<dbReference type="PANTHER" id="PTHR42924">
    <property type="entry name" value="EXONUCLEASE"/>
    <property type="match status" value="1"/>
</dbReference>
<organism evidence="3 4">
    <name type="scientific">Butyrivibrio hungatei</name>
    <dbReference type="NCBI Taxonomy" id="185008"/>
    <lineage>
        <taxon>Bacteria</taxon>
        <taxon>Bacillati</taxon>
        <taxon>Bacillota</taxon>
        <taxon>Clostridia</taxon>
        <taxon>Lachnospirales</taxon>
        <taxon>Lachnospiraceae</taxon>
        <taxon>Butyrivibrio</taxon>
    </lineage>
</organism>
<dbReference type="InterPro" id="IPR027417">
    <property type="entry name" value="P-loop_NTPase"/>
</dbReference>
<dbReference type="InterPro" id="IPR052018">
    <property type="entry name" value="PHP_domain"/>
</dbReference>
<dbReference type="Gene3D" id="3.40.50.300">
    <property type="entry name" value="P-loop containing nucleotide triphosphate hydrolases"/>
    <property type="match status" value="2"/>
</dbReference>
<dbReference type="GO" id="GO:0006302">
    <property type="term" value="P:double-strand break repair"/>
    <property type="evidence" value="ECO:0007669"/>
    <property type="project" value="InterPro"/>
</dbReference>
<dbReference type="PANTHER" id="PTHR42924:SF3">
    <property type="entry name" value="POLYMERASE_HISTIDINOL PHOSPHATASE N-TERMINAL DOMAIN-CONTAINING PROTEIN"/>
    <property type="match status" value="1"/>
</dbReference>
<dbReference type="GO" id="GO:0016887">
    <property type="term" value="F:ATP hydrolysis activity"/>
    <property type="evidence" value="ECO:0007669"/>
    <property type="project" value="InterPro"/>
</dbReference>
<keyword evidence="1" id="KW-0175">Coiled coil</keyword>
<protein>
    <submittedName>
        <fullName evidence="3">PHP domain-containing protein</fullName>
    </submittedName>
</protein>
<gene>
    <name evidence="3" type="ORF">SAMN02910451_00664</name>
</gene>
<dbReference type="NCBIfam" id="NF045780">
    <property type="entry name" value="TrlF_fam_ATP"/>
    <property type="match status" value="1"/>
</dbReference>
<evidence type="ECO:0000313" key="4">
    <source>
        <dbReference type="Proteomes" id="UP000183047"/>
    </source>
</evidence>